<dbReference type="PANTHER" id="PTHR11360:SF290">
    <property type="entry name" value="MONOCARBOXYLATE MFS PERMEASE"/>
    <property type="match status" value="1"/>
</dbReference>
<evidence type="ECO:0000256" key="3">
    <source>
        <dbReference type="ARBA" id="ARBA00022989"/>
    </source>
</evidence>
<dbReference type="InterPro" id="IPR020846">
    <property type="entry name" value="MFS_dom"/>
</dbReference>
<keyword evidence="4 5" id="KW-0472">Membrane</keyword>
<dbReference type="SUPFAM" id="SSF103473">
    <property type="entry name" value="MFS general substrate transporter"/>
    <property type="match status" value="1"/>
</dbReference>
<feature type="transmembrane region" description="Helical" evidence="5">
    <location>
        <begin position="263"/>
        <end position="286"/>
    </location>
</feature>
<gene>
    <name evidence="7" type="ORF">ATK74_1697</name>
</gene>
<feature type="transmembrane region" description="Helical" evidence="5">
    <location>
        <begin position="105"/>
        <end position="128"/>
    </location>
</feature>
<feature type="transmembrane region" description="Helical" evidence="5">
    <location>
        <begin position="233"/>
        <end position="251"/>
    </location>
</feature>
<evidence type="ECO:0000313" key="8">
    <source>
        <dbReference type="Proteomes" id="UP000226079"/>
    </source>
</evidence>
<dbReference type="Gene3D" id="1.20.1250.20">
    <property type="entry name" value="MFS general substrate transporter like domains"/>
    <property type="match status" value="2"/>
</dbReference>
<keyword evidence="2 5" id="KW-0812">Transmembrane</keyword>
<dbReference type="PROSITE" id="PS50850">
    <property type="entry name" value="MFS"/>
    <property type="match status" value="1"/>
</dbReference>
<dbReference type="Proteomes" id="UP000226079">
    <property type="component" value="Unassembled WGS sequence"/>
</dbReference>
<dbReference type="GO" id="GO:0022857">
    <property type="term" value="F:transmembrane transporter activity"/>
    <property type="evidence" value="ECO:0007669"/>
    <property type="project" value="InterPro"/>
</dbReference>
<sequence length="427" mass="45564">MTSTSSRSWWPWLVLLGCIGCYSIPVGMIGNTAGLFVAPVMTEFGWDQTSTTMYRTLQPLVAAVCTPIAGRMFARYSPRVILTITSVIFGLSSAATAYATQLWQWNLYGVIYGVTCAFFMYLAAPVLVNRWFHKSNGLALGLTAAVLSVLAALTSPITQALITSHGWQYSRLVICLVATVISVVLTFLFVRDSPEKMGLKPYGADEAPSGNEPSDAVRGGEGATRAQALASPGLYLVILIAAIIVMTAAFFQQVPAYTAKSPLGAAAGAMAVSIVMIGGTIGKLVLGWLADRIGVKPTSIAAMLCGALGMLLAYLATDVWLFYLGMVIFGVGYAGLTVIVPLLVRNCFGSLNYAEIYSWVSTGIFLATSLSFLIYGRIVDLTGSFAWCFYLVIGLYLLAAVLIVPAVNLSRGAWVPKDRDLTTKVGV</sequence>
<dbReference type="AlphaFoldDB" id="A0A2A9CSU7"/>
<evidence type="ECO:0000256" key="1">
    <source>
        <dbReference type="ARBA" id="ARBA00004651"/>
    </source>
</evidence>
<evidence type="ECO:0000313" key="7">
    <source>
        <dbReference type="EMBL" id="PFG17135.1"/>
    </source>
</evidence>
<dbReference type="PANTHER" id="PTHR11360">
    <property type="entry name" value="MONOCARBOXYLATE TRANSPORTER"/>
    <property type="match status" value="1"/>
</dbReference>
<protein>
    <submittedName>
        <fullName evidence="7">Putative MFS family arabinose efflux permease</fullName>
    </submittedName>
</protein>
<dbReference type="InterPro" id="IPR050327">
    <property type="entry name" value="Proton-linked_MCT"/>
</dbReference>
<evidence type="ECO:0000259" key="6">
    <source>
        <dbReference type="PROSITE" id="PS50850"/>
    </source>
</evidence>
<accession>A0A2A9CSU7</accession>
<feature type="transmembrane region" description="Helical" evidence="5">
    <location>
        <begin position="298"/>
        <end position="316"/>
    </location>
</feature>
<feature type="domain" description="Major facilitator superfamily (MFS) profile" evidence="6">
    <location>
        <begin position="1"/>
        <end position="411"/>
    </location>
</feature>
<keyword evidence="3 5" id="KW-1133">Transmembrane helix</keyword>
<feature type="transmembrane region" description="Helical" evidence="5">
    <location>
        <begin position="168"/>
        <end position="190"/>
    </location>
</feature>
<feature type="transmembrane region" description="Helical" evidence="5">
    <location>
        <begin position="81"/>
        <end position="99"/>
    </location>
</feature>
<dbReference type="EMBL" id="PDJC01000001">
    <property type="protein sequence ID" value="PFG17135.1"/>
    <property type="molecule type" value="Genomic_DNA"/>
</dbReference>
<dbReference type="PROSITE" id="PS51257">
    <property type="entry name" value="PROKAR_LIPOPROTEIN"/>
    <property type="match status" value="1"/>
</dbReference>
<organism evidence="7 8">
    <name type="scientific">Propionicimonas paludicola</name>
    <dbReference type="NCBI Taxonomy" id="185243"/>
    <lineage>
        <taxon>Bacteria</taxon>
        <taxon>Bacillati</taxon>
        <taxon>Actinomycetota</taxon>
        <taxon>Actinomycetes</taxon>
        <taxon>Propionibacteriales</taxon>
        <taxon>Nocardioidaceae</taxon>
        <taxon>Propionicimonas</taxon>
    </lineage>
</organism>
<evidence type="ECO:0000256" key="5">
    <source>
        <dbReference type="SAM" id="Phobius"/>
    </source>
</evidence>
<reference evidence="7 8" key="1">
    <citation type="submission" date="2017-10" db="EMBL/GenBank/DDBJ databases">
        <title>Sequencing the genomes of 1000 actinobacteria strains.</title>
        <authorList>
            <person name="Klenk H.-P."/>
        </authorList>
    </citation>
    <scope>NUCLEOTIDE SEQUENCE [LARGE SCALE GENOMIC DNA]</scope>
    <source>
        <strain evidence="7 8">DSM 15597</strain>
    </source>
</reference>
<name>A0A2A9CSU7_9ACTN</name>
<comment type="subcellular location">
    <subcellularLocation>
        <location evidence="1">Cell membrane</location>
        <topology evidence="1">Multi-pass membrane protein</topology>
    </subcellularLocation>
</comment>
<dbReference type="OrthoDB" id="7200137at2"/>
<feature type="transmembrane region" description="Helical" evidence="5">
    <location>
        <begin position="322"/>
        <end position="344"/>
    </location>
</feature>
<feature type="transmembrane region" description="Helical" evidence="5">
    <location>
        <begin position="140"/>
        <end position="162"/>
    </location>
</feature>
<feature type="transmembrane region" description="Helical" evidence="5">
    <location>
        <begin position="384"/>
        <end position="409"/>
    </location>
</feature>
<dbReference type="Pfam" id="PF07690">
    <property type="entry name" value="MFS_1"/>
    <property type="match status" value="2"/>
</dbReference>
<dbReference type="RefSeq" id="WP_098460595.1">
    <property type="nucleotide sequence ID" value="NZ_PDJC01000001.1"/>
</dbReference>
<evidence type="ECO:0000256" key="4">
    <source>
        <dbReference type="ARBA" id="ARBA00023136"/>
    </source>
</evidence>
<feature type="transmembrane region" description="Helical" evidence="5">
    <location>
        <begin position="57"/>
        <end position="74"/>
    </location>
</feature>
<keyword evidence="8" id="KW-1185">Reference proteome</keyword>
<feature type="transmembrane region" description="Helical" evidence="5">
    <location>
        <begin position="356"/>
        <end position="378"/>
    </location>
</feature>
<dbReference type="InterPro" id="IPR011701">
    <property type="entry name" value="MFS"/>
</dbReference>
<comment type="caution">
    <text evidence="7">The sequence shown here is derived from an EMBL/GenBank/DDBJ whole genome shotgun (WGS) entry which is preliminary data.</text>
</comment>
<dbReference type="InterPro" id="IPR036259">
    <property type="entry name" value="MFS_trans_sf"/>
</dbReference>
<dbReference type="GO" id="GO:0005886">
    <property type="term" value="C:plasma membrane"/>
    <property type="evidence" value="ECO:0007669"/>
    <property type="project" value="UniProtKB-SubCell"/>
</dbReference>
<feature type="transmembrane region" description="Helical" evidence="5">
    <location>
        <begin position="12"/>
        <end position="37"/>
    </location>
</feature>
<evidence type="ECO:0000256" key="2">
    <source>
        <dbReference type="ARBA" id="ARBA00022692"/>
    </source>
</evidence>
<proteinExistence type="predicted"/>